<comment type="caution">
    <text evidence="3">The sequence shown here is derived from an EMBL/GenBank/DDBJ whole genome shotgun (WGS) entry which is preliminary data.</text>
</comment>
<dbReference type="EMBL" id="SIUB01000002">
    <property type="protein sequence ID" value="TBN54569.1"/>
    <property type="molecule type" value="Genomic_DNA"/>
</dbReference>
<sequence length="74" mass="7812">MDRRFAKPLRLGLALLVVGSLAGCDTLSGMNPFAEKKTPLPGERRPVPKVAPTPPDTVPQPLTALPLDGARNLA</sequence>
<dbReference type="Proteomes" id="UP000291613">
    <property type="component" value="Unassembled WGS sequence"/>
</dbReference>
<reference evidence="3 4" key="1">
    <citation type="submission" date="2019-02" db="EMBL/GenBank/DDBJ databases">
        <title>Hansschlegelia quercus sp. nov., a novel methylotrophic bacterium from buds of oak (Quercus robur L.).</title>
        <authorList>
            <person name="Agafonova N.V."/>
            <person name="Kaparullina E.N."/>
            <person name="Grouzdev D.S."/>
            <person name="Doronina N.V."/>
        </authorList>
    </citation>
    <scope>NUCLEOTIDE SEQUENCE [LARGE SCALE GENOMIC DNA]</scope>
    <source>
        <strain evidence="3 4">Dub</strain>
    </source>
</reference>
<evidence type="ECO:0000313" key="4">
    <source>
        <dbReference type="Proteomes" id="UP000291613"/>
    </source>
</evidence>
<gene>
    <name evidence="3" type="ORF">EYR15_05065</name>
</gene>
<dbReference type="OrthoDB" id="8247660at2"/>
<organism evidence="3 4">
    <name type="scientific">Hansschlegelia quercus</name>
    <dbReference type="NCBI Taxonomy" id="2528245"/>
    <lineage>
        <taxon>Bacteria</taxon>
        <taxon>Pseudomonadati</taxon>
        <taxon>Pseudomonadota</taxon>
        <taxon>Alphaproteobacteria</taxon>
        <taxon>Hyphomicrobiales</taxon>
        <taxon>Methylopilaceae</taxon>
        <taxon>Hansschlegelia</taxon>
    </lineage>
</organism>
<dbReference type="AlphaFoldDB" id="A0A4Q9GJR2"/>
<feature type="compositionally biased region" description="Pro residues" evidence="1">
    <location>
        <begin position="49"/>
        <end position="58"/>
    </location>
</feature>
<feature type="chain" id="PRO_5020762727" description="DUF3035 domain-containing protein" evidence="2">
    <location>
        <begin position="23"/>
        <end position="74"/>
    </location>
</feature>
<evidence type="ECO:0000256" key="2">
    <source>
        <dbReference type="SAM" id="SignalP"/>
    </source>
</evidence>
<keyword evidence="4" id="KW-1185">Reference proteome</keyword>
<name>A0A4Q9GJR2_9HYPH</name>
<dbReference type="PROSITE" id="PS51257">
    <property type="entry name" value="PROKAR_LIPOPROTEIN"/>
    <property type="match status" value="1"/>
</dbReference>
<protein>
    <recommendedName>
        <fullName evidence="5">DUF3035 domain-containing protein</fullName>
    </recommendedName>
</protein>
<accession>A0A4Q9GJR2</accession>
<evidence type="ECO:0000313" key="3">
    <source>
        <dbReference type="EMBL" id="TBN54569.1"/>
    </source>
</evidence>
<feature type="region of interest" description="Disordered" evidence="1">
    <location>
        <begin position="29"/>
        <end position="74"/>
    </location>
</feature>
<feature type="signal peptide" evidence="2">
    <location>
        <begin position="1"/>
        <end position="22"/>
    </location>
</feature>
<evidence type="ECO:0000256" key="1">
    <source>
        <dbReference type="SAM" id="MobiDB-lite"/>
    </source>
</evidence>
<keyword evidence="2" id="KW-0732">Signal</keyword>
<evidence type="ECO:0008006" key="5">
    <source>
        <dbReference type="Google" id="ProtNLM"/>
    </source>
</evidence>
<feature type="compositionally biased region" description="Basic and acidic residues" evidence="1">
    <location>
        <begin position="34"/>
        <end position="46"/>
    </location>
</feature>
<proteinExistence type="predicted"/>